<accession>C6VZX7</accession>
<evidence type="ECO:0000313" key="1">
    <source>
        <dbReference type="EMBL" id="ACT95304.1"/>
    </source>
</evidence>
<dbReference type="EMBL" id="CP001619">
    <property type="protein sequence ID" value="ACT95304.1"/>
    <property type="molecule type" value="Genomic_DNA"/>
</dbReference>
<dbReference type="KEGG" id="dfe:Dfer_4101"/>
<organism evidence="1 2">
    <name type="scientific">Dyadobacter fermentans (strain ATCC 700827 / DSM 18053 / CIP 107007 / KCTC 52180 / NS114)</name>
    <dbReference type="NCBI Taxonomy" id="471854"/>
    <lineage>
        <taxon>Bacteria</taxon>
        <taxon>Pseudomonadati</taxon>
        <taxon>Bacteroidota</taxon>
        <taxon>Cytophagia</taxon>
        <taxon>Cytophagales</taxon>
        <taxon>Spirosomataceae</taxon>
        <taxon>Dyadobacter</taxon>
    </lineage>
</organism>
<dbReference type="Proteomes" id="UP000002011">
    <property type="component" value="Chromosome"/>
</dbReference>
<keyword evidence="2" id="KW-1185">Reference proteome</keyword>
<evidence type="ECO:0000313" key="2">
    <source>
        <dbReference type="Proteomes" id="UP000002011"/>
    </source>
</evidence>
<gene>
    <name evidence="1" type="ordered locus">Dfer_4101</name>
</gene>
<protein>
    <submittedName>
        <fullName evidence="1">Uncharacterized protein</fullName>
    </submittedName>
</protein>
<dbReference type="HOGENOM" id="CLU_3061005_0_0_10"/>
<dbReference type="STRING" id="471854.Dfer_4101"/>
<sequence>MFSRCGQKQSEFAAKIAVMEHNGKSAEMPNFAPAWRYKLLLIKKQQIAANHYD</sequence>
<name>C6VZX7_DYAFD</name>
<dbReference type="AlphaFoldDB" id="C6VZX7"/>
<reference evidence="1 2" key="1">
    <citation type="journal article" date="2009" name="Stand. Genomic Sci.">
        <title>Complete genome sequence of Dyadobacter fermentans type strain (NS114).</title>
        <authorList>
            <person name="Lang E."/>
            <person name="Lapidus A."/>
            <person name="Chertkov O."/>
            <person name="Brettin T."/>
            <person name="Detter J.C."/>
            <person name="Han C."/>
            <person name="Copeland A."/>
            <person name="Glavina Del Rio T."/>
            <person name="Nolan M."/>
            <person name="Chen F."/>
            <person name="Lucas S."/>
            <person name="Tice H."/>
            <person name="Cheng J.F."/>
            <person name="Land M."/>
            <person name="Hauser L."/>
            <person name="Chang Y.J."/>
            <person name="Jeffries C.D."/>
            <person name="Kopitz M."/>
            <person name="Bruce D."/>
            <person name="Goodwin L."/>
            <person name="Pitluck S."/>
            <person name="Ovchinnikova G."/>
            <person name="Pati A."/>
            <person name="Ivanova N."/>
            <person name="Mavrommatis K."/>
            <person name="Chen A."/>
            <person name="Palaniappan K."/>
            <person name="Chain P."/>
            <person name="Bristow J."/>
            <person name="Eisen J.A."/>
            <person name="Markowitz V."/>
            <person name="Hugenholtz P."/>
            <person name="Goker M."/>
            <person name="Rohde M."/>
            <person name="Kyrpides N.C."/>
            <person name="Klenk H.P."/>
        </authorList>
    </citation>
    <scope>NUCLEOTIDE SEQUENCE [LARGE SCALE GENOMIC DNA]</scope>
    <source>
        <strain evidence="2">ATCC 700827 / DSM 18053 / CIP 107007 / KCTC 52180 / NS114</strain>
    </source>
</reference>
<proteinExistence type="predicted"/>